<reference evidence="3" key="2">
    <citation type="submission" date="2015-01" db="EMBL/GenBank/DDBJ databases">
        <title>Evolutionary Origins and Diversification of the Mycorrhizal Mutualists.</title>
        <authorList>
            <consortium name="DOE Joint Genome Institute"/>
            <consortium name="Mycorrhizal Genomics Consortium"/>
            <person name="Kohler A."/>
            <person name="Kuo A."/>
            <person name="Nagy L.G."/>
            <person name="Floudas D."/>
            <person name="Copeland A."/>
            <person name="Barry K.W."/>
            <person name="Cichocki N."/>
            <person name="Veneault-Fourrey C."/>
            <person name="LaButti K."/>
            <person name="Lindquist E.A."/>
            <person name="Lipzen A."/>
            <person name="Lundell T."/>
            <person name="Morin E."/>
            <person name="Murat C."/>
            <person name="Riley R."/>
            <person name="Ohm R."/>
            <person name="Sun H."/>
            <person name="Tunlid A."/>
            <person name="Henrissat B."/>
            <person name="Grigoriev I.V."/>
            <person name="Hibbett D.S."/>
            <person name="Martin F."/>
        </authorList>
    </citation>
    <scope>NUCLEOTIDE SEQUENCE [LARGE SCALE GENOMIC DNA]</scope>
    <source>
        <strain evidence="3">LaAM-08-1</strain>
    </source>
</reference>
<name>A0A0C9WUC4_9AGAR</name>
<dbReference type="EMBL" id="KN838742">
    <property type="protein sequence ID" value="KIJ95815.1"/>
    <property type="molecule type" value="Genomic_DNA"/>
</dbReference>
<feature type="compositionally biased region" description="Basic residues" evidence="1">
    <location>
        <begin position="205"/>
        <end position="218"/>
    </location>
</feature>
<protein>
    <submittedName>
        <fullName evidence="2">Uncharacterized protein</fullName>
    </submittedName>
</protein>
<gene>
    <name evidence="2" type="ORF">K443DRAFT_315715</name>
</gene>
<proteinExistence type="predicted"/>
<keyword evidence="3" id="KW-1185">Reference proteome</keyword>
<dbReference type="AlphaFoldDB" id="A0A0C9WUC4"/>
<evidence type="ECO:0000313" key="2">
    <source>
        <dbReference type="EMBL" id="KIJ95815.1"/>
    </source>
</evidence>
<dbReference type="OrthoDB" id="3263746at2759"/>
<evidence type="ECO:0000256" key="1">
    <source>
        <dbReference type="SAM" id="MobiDB-lite"/>
    </source>
</evidence>
<accession>A0A0C9WUC4</accession>
<organism evidence="2 3">
    <name type="scientific">Laccaria amethystina LaAM-08-1</name>
    <dbReference type="NCBI Taxonomy" id="1095629"/>
    <lineage>
        <taxon>Eukaryota</taxon>
        <taxon>Fungi</taxon>
        <taxon>Dikarya</taxon>
        <taxon>Basidiomycota</taxon>
        <taxon>Agaricomycotina</taxon>
        <taxon>Agaricomycetes</taxon>
        <taxon>Agaricomycetidae</taxon>
        <taxon>Agaricales</taxon>
        <taxon>Agaricineae</taxon>
        <taxon>Hydnangiaceae</taxon>
        <taxon>Laccaria</taxon>
    </lineage>
</organism>
<dbReference type="Proteomes" id="UP000054477">
    <property type="component" value="Unassembled WGS sequence"/>
</dbReference>
<evidence type="ECO:0000313" key="3">
    <source>
        <dbReference type="Proteomes" id="UP000054477"/>
    </source>
</evidence>
<reference evidence="2 3" key="1">
    <citation type="submission" date="2014-04" db="EMBL/GenBank/DDBJ databases">
        <authorList>
            <consortium name="DOE Joint Genome Institute"/>
            <person name="Kuo A."/>
            <person name="Kohler A."/>
            <person name="Nagy L.G."/>
            <person name="Floudas D."/>
            <person name="Copeland A."/>
            <person name="Barry K.W."/>
            <person name="Cichocki N."/>
            <person name="Veneault-Fourrey C."/>
            <person name="LaButti K."/>
            <person name="Lindquist E.A."/>
            <person name="Lipzen A."/>
            <person name="Lundell T."/>
            <person name="Morin E."/>
            <person name="Murat C."/>
            <person name="Sun H."/>
            <person name="Tunlid A."/>
            <person name="Henrissat B."/>
            <person name="Grigoriev I.V."/>
            <person name="Hibbett D.S."/>
            <person name="Martin F."/>
            <person name="Nordberg H.P."/>
            <person name="Cantor M.N."/>
            <person name="Hua S.X."/>
        </authorList>
    </citation>
    <scope>NUCLEOTIDE SEQUENCE [LARGE SCALE GENOMIC DNA]</scope>
    <source>
        <strain evidence="2 3">LaAM-08-1</strain>
    </source>
</reference>
<dbReference type="HOGENOM" id="CLU_034218_0_0_1"/>
<feature type="region of interest" description="Disordered" evidence="1">
    <location>
        <begin position="203"/>
        <end position="224"/>
    </location>
</feature>
<sequence length="306" mass="35059">MGRLPDGSVEARHAADSAEIALFVESSQRAGGPIMEESRLKLDISTPRLANPWNKHAAILFAHYFRSLEGRGERYAVKLVKKIFSTHMVRLRQLYVQGQAPQTLQNRQKSSDRNQKFSRDQRIRNLHQRRVNACFTFQSDPTIKKLLPLMDKIPVGAMSGDETDHRQGNLNYVVRPPVWRNSEIEPFFMALDDLHLSTRFSSNGRAKRGKFPHPRIRSGRPPIPGGGIPGLPVNFYDPRWLRTLTNFERKELKIKPSIDLELSPYLIRRAKRFHHVLDASTPPLPDDDPSLPPKVLAPMINERQIM</sequence>